<name>A0A5N6RT61_9ROSI</name>
<evidence type="ECO:0008006" key="5">
    <source>
        <dbReference type="Google" id="ProtNLM"/>
    </source>
</evidence>
<protein>
    <recommendedName>
        <fullName evidence="5">Transmembrane protein</fullName>
    </recommendedName>
</protein>
<proteinExistence type="predicted"/>
<keyword evidence="4" id="KW-1185">Reference proteome</keyword>
<feature type="compositionally biased region" description="Low complexity" evidence="1">
    <location>
        <begin position="70"/>
        <end position="85"/>
    </location>
</feature>
<sequence>MVGDDLIPDGGKDSSFFSSQPHNATYLKEWSMVLIRDSPAHGDCSVFPPVNHENLHIPSHSQPCEEQQNPLSPSSSSSTSPSLSSSSSFTLSSSLSPSDSFDSDSLPAPPSDSRVKKAGEVTSWIGIGLEVFRCKVVAVVSSFRNYVAYNRGAFRSFGPVAAVVALVVWTLFMRYRRRRRRAETVGRLVQIIKEKDEKITQLLHQIAQMNEVLLARHRDL</sequence>
<feature type="transmembrane region" description="Helical" evidence="2">
    <location>
        <begin position="152"/>
        <end position="172"/>
    </location>
</feature>
<feature type="compositionally biased region" description="Polar residues" evidence="1">
    <location>
        <begin position="59"/>
        <end position="69"/>
    </location>
</feature>
<feature type="region of interest" description="Disordered" evidence="1">
    <location>
        <begin position="55"/>
        <end position="85"/>
    </location>
</feature>
<dbReference type="OrthoDB" id="1087988at2759"/>
<keyword evidence="2" id="KW-0472">Membrane</keyword>
<evidence type="ECO:0000313" key="3">
    <source>
        <dbReference type="EMBL" id="KAE8124383.1"/>
    </source>
</evidence>
<dbReference type="Proteomes" id="UP000327013">
    <property type="component" value="Chromosome 8"/>
</dbReference>
<reference evidence="3 4" key="1">
    <citation type="submission" date="2019-06" db="EMBL/GenBank/DDBJ databases">
        <title>A chromosomal-level reference genome of Carpinus fangiana (Coryloideae, Betulaceae).</title>
        <authorList>
            <person name="Yang X."/>
            <person name="Wang Z."/>
            <person name="Zhang L."/>
            <person name="Hao G."/>
            <person name="Liu J."/>
            <person name="Yang Y."/>
        </authorList>
    </citation>
    <scope>NUCLEOTIDE SEQUENCE [LARGE SCALE GENOMIC DNA]</scope>
    <source>
        <strain evidence="3">Cfa_2016G</strain>
        <tissue evidence="3">Leaf</tissue>
    </source>
</reference>
<dbReference type="PANTHER" id="PTHR37206:SF1">
    <property type="entry name" value="TRANSMEMBRANE PROTEIN"/>
    <property type="match status" value="1"/>
</dbReference>
<evidence type="ECO:0000256" key="1">
    <source>
        <dbReference type="SAM" id="MobiDB-lite"/>
    </source>
</evidence>
<accession>A0A5N6RT61</accession>
<dbReference type="PANTHER" id="PTHR37206">
    <property type="entry name" value="TRANSMEMBRANE PROTEIN"/>
    <property type="match status" value="1"/>
</dbReference>
<organism evidence="3 4">
    <name type="scientific">Carpinus fangiana</name>
    <dbReference type="NCBI Taxonomy" id="176857"/>
    <lineage>
        <taxon>Eukaryota</taxon>
        <taxon>Viridiplantae</taxon>
        <taxon>Streptophyta</taxon>
        <taxon>Embryophyta</taxon>
        <taxon>Tracheophyta</taxon>
        <taxon>Spermatophyta</taxon>
        <taxon>Magnoliopsida</taxon>
        <taxon>eudicotyledons</taxon>
        <taxon>Gunneridae</taxon>
        <taxon>Pentapetalae</taxon>
        <taxon>rosids</taxon>
        <taxon>fabids</taxon>
        <taxon>Fagales</taxon>
        <taxon>Betulaceae</taxon>
        <taxon>Carpinus</taxon>
    </lineage>
</organism>
<dbReference type="EMBL" id="CM017328">
    <property type="protein sequence ID" value="KAE8124383.1"/>
    <property type="molecule type" value="Genomic_DNA"/>
</dbReference>
<gene>
    <name evidence="3" type="ORF">FH972_019277</name>
</gene>
<evidence type="ECO:0000256" key="2">
    <source>
        <dbReference type="SAM" id="Phobius"/>
    </source>
</evidence>
<keyword evidence="2" id="KW-0812">Transmembrane</keyword>
<keyword evidence="2" id="KW-1133">Transmembrane helix</keyword>
<dbReference type="AlphaFoldDB" id="A0A5N6RT61"/>
<evidence type="ECO:0000313" key="4">
    <source>
        <dbReference type="Proteomes" id="UP000327013"/>
    </source>
</evidence>